<keyword evidence="4" id="KW-1185">Reference proteome</keyword>
<dbReference type="PIRSF" id="PIRSF000097">
    <property type="entry name" value="AKR"/>
    <property type="match status" value="1"/>
</dbReference>
<dbReference type="EMBL" id="JBANRG010000001">
    <property type="protein sequence ID" value="KAK7472283.1"/>
    <property type="molecule type" value="Genomic_DNA"/>
</dbReference>
<dbReference type="PANTHER" id="PTHR11732">
    <property type="entry name" value="ALDO/KETO REDUCTASE"/>
    <property type="match status" value="1"/>
</dbReference>
<dbReference type="InterPro" id="IPR018170">
    <property type="entry name" value="Aldo/ket_reductase_CS"/>
</dbReference>
<feature type="domain" description="NADP-dependent oxidoreductase" evidence="1">
    <location>
        <begin position="18"/>
        <end position="288"/>
    </location>
</feature>
<evidence type="ECO:0000259" key="1">
    <source>
        <dbReference type="Pfam" id="PF00248"/>
    </source>
</evidence>
<sequence length="328" mass="36764">MSLAKTVTLNNGATVRQIGLGTWLSKPKEVENAVEIAVRNGYRHLDLAMVYQNQDEVGAALKKVVPSVAKREELWITSKLWNSSHQPSEVEKELDETLKQIGTDYLDLYLIHWPVAFKPGTPGKDLFPKSSTKENEIELDLKTSIVETWKAMIALPKSKVKTIGVSNFTVKQLDAIIKATGVVPAVNQIEAHPLLPQDDLVNYCKEKGIHITAYSPLGNNLVGKPKLTDYPEIIEVAKRLNATPAQVLVAWGTYRGYSVIPKSVQEERIKSNFQQVELSKDDYELVSAVGKNNHTRFNIPYNYNPRWDINIFGEEDEKNATNQVNLGI</sequence>
<dbReference type="Pfam" id="PF00248">
    <property type="entry name" value="Aldo_ket_red"/>
    <property type="match status" value="1"/>
</dbReference>
<dbReference type="PRINTS" id="PR00069">
    <property type="entry name" value="ALDKETRDTASE"/>
</dbReference>
<dbReference type="InterPro" id="IPR023210">
    <property type="entry name" value="NADP_OxRdtase_dom"/>
</dbReference>
<dbReference type="InterPro" id="IPR036812">
    <property type="entry name" value="NAD(P)_OxRdtase_dom_sf"/>
</dbReference>
<name>A0ABR1K4C8_9AGAR</name>
<organism evidence="3 4">
    <name type="scientific">Marasmiellus scandens</name>
    <dbReference type="NCBI Taxonomy" id="2682957"/>
    <lineage>
        <taxon>Eukaryota</taxon>
        <taxon>Fungi</taxon>
        <taxon>Dikarya</taxon>
        <taxon>Basidiomycota</taxon>
        <taxon>Agaricomycotina</taxon>
        <taxon>Agaricomycetes</taxon>
        <taxon>Agaricomycetidae</taxon>
        <taxon>Agaricales</taxon>
        <taxon>Marasmiineae</taxon>
        <taxon>Omphalotaceae</taxon>
        <taxon>Marasmiellus</taxon>
    </lineage>
</organism>
<evidence type="ECO:0000313" key="4">
    <source>
        <dbReference type="Proteomes" id="UP001498398"/>
    </source>
</evidence>
<dbReference type="SUPFAM" id="SSF51430">
    <property type="entry name" value="NAD(P)-linked oxidoreductase"/>
    <property type="match status" value="1"/>
</dbReference>
<dbReference type="Gene3D" id="3.20.20.100">
    <property type="entry name" value="NADP-dependent oxidoreductase domain"/>
    <property type="match status" value="1"/>
</dbReference>
<reference evidence="3 4" key="1">
    <citation type="submission" date="2024-01" db="EMBL/GenBank/DDBJ databases">
        <title>A draft genome for the cacao thread blight pathogen Marasmiellus scandens.</title>
        <authorList>
            <person name="Baruah I.K."/>
            <person name="Leung J."/>
            <person name="Bukari Y."/>
            <person name="Amoako-Attah I."/>
            <person name="Meinhardt L.W."/>
            <person name="Bailey B.A."/>
            <person name="Cohen S.P."/>
        </authorList>
    </citation>
    <scope>NUCLEOTIDE SEQUENCE [LARGE SCALE GENOMIC DNA]</scope>
    <source>
        <strain evidence="3 4">GH-19</strain>
    </source>
</reference>
<dbReference type="PROSITE" id="PS00798">
    <property type="entry name" value="ALDOKETO_REDUCTASE_1"/>
    <property type="match status" value="1"/>
</dbReference>
<proteinExistence type="predicted"/>
<protein>
    <recommendedName>
        <fullName evidence="1">NADP-dependent oxidoreductase domain-containing protein</fullName>
    </recommendedName>
</protein>
<accession>A0ABR1K4C8</accession>
<dbReference type="Proteomes" id="UP001498398">
    <property type="component" value="Unassembled WGS sequence"/>
</dbReference>
<comment type="caution">
    <text evidence="3">The sequence shown here is derived from an EMBL/GenBank/DDBJ whole genome shotgun (WGS) entry which is preliminary data.</text>
</comment>
<dbReference type="EMBL" id="JBANRG010000093">
    <property type="protein sequence ID" value="KAK7436514.1"/>
    <property type="molecule type" value="Genomic_DNA"/>
</dbReference>
<evidence type="ECO:0000313" key="3">
    <source>
        <dbReference type="EMBL" id="KAK7472283.1"/>
    </source>
</evidence>
<evidence type="ECO:0000313" key="2">
    <source>
        <dbReference type="EMBL" id="KAK7436514.1"/>
    </source>
</evidence>
<gene>
    <name evidence="3" type="ORF">VKT23_000403</name>
    <name evidence="2" type="ORF">VKT23_019068</name>
</gene>
<dbReference type="InterPro" id="IPR020471">
    <property type="entry name" value="AKR"/>
</dbReference>